<keyword evidence="3" id="KW-1185">Reference proteome</keyword>
<evidence type="ECO:0000313" key="3">
    <source>
        <dbReference type="Proteomes" id="UP000011682"/>
    </source>
</evidence>
<organism evidence="2 3">
    <name type="scientific">Cystobacter fuscus (strain ATCC 25194 / DSM 2262 / NBRC 100088 / M29)</name>
    <dbReference type="NCBI Taxonomy" id="1242864"/>
    <lineage>
        <taxon>Bacteria</taxon>
        <taxon>Pseudomonadati</taxon>
        <taxon>Myxococcota</taxon>
        <taxon>Myxococcia</taxon>
        <taxon>Myxococcales</taxon>
        <taxon>Cystobacterineae</taxon>
        <taxon>Archangiaceae</taxon>
        <taxon>Cystobacter</taxon>
    </lineage>
</organism>
<dbReference type="PANTHER" id="PTHR43471">
    <property type="entry name" value="ABC TRANSPORTER PERMEASE"/>
    <property type="match status" value="1"/>
</dbReference>
<feature type="transmembrane region" description="Helical" evidence="1">
    <location>
        <begin position="135"/>
        <end position="155"/>
    </location>
</feature>
<name>S9QPG7_CYSF2</name>
<dbReference type="EMBL" id="ANAH02000006">
    <property type="protein sequence ID" value="EPX63194.1"/>
    <property type="molecule type" value="Genomic_DNA"/>
</dbReference>
<evidence type="ECO:0000256" key="1">
    <source>
        <dbReference type="SAM" id="Phobius"/>
    </source>
</evidence>
<dbReference type="AlphaFoldDB" id="S9QPG7"/>
<keyword evidence="1" id="KW-0472">Membrane</keyword>
<keyword evidence="1" id="KW-1133">Transmembrane helix</keyword>
<reference evidence="2" key="1">
    <citation type="submission" date="2013-05" db="EMBL/GenBank/DDBJ databases">
        <title>Genome assembly of Cystobacter fuscus DSM 2262.</title>
        <authorList>
            <person name="Sharma G."/>
            <person name="Khatri I."/>
            <person name="Kaur C."/>
            <person name="Mayilraj S."/>
            <person name="Subramanian S."/>
        </authorList>
    </citation>
    <scope>NUCLEOTIDE SEQUENCE [LARGE SCALE GENOMIC DNA]</scope>
    <source>
        <strain evidence="2">DSM 2262</strain>
    </source>
</reference>
<protein>
    <submittedName>
        <fullName evidence="2">PilI</fullName>
    </submittedName>
</protein>
<proteinExistence type="predicted"/>
<sequence length="257" mass="28069">MMGPFIALTLNGFREARRNRVTLIVALFALSLLLSSSLVVEVTVGVFDRVLTDMGLGSMSLMLVLLTIFLSSGLISREIERRTIFLMVSKPLSRGAFLVGRLFGNMLTVTVLLLAMAALFFLLMVFYGVPITPAHVAAVGMLWFELWVLSGVGFLMSSFSQHQTVSAFVTVSLYAAGNLSSDIYSLARKSKSDALQALGEAVYYVLPNLARFNYRPQASYAAAISSSQLLSDMAYGAAYTAVLVSLAVLLFNRRDFR</sequence>
<dbReference type="GO" id="GO:0005886">
    <property type="term" value="C:plasma membrane"/>
    <property type="evidence" value="ECO:0007669"/>
    <property type="project" value="UniProtKB-SubCell"/>
</dbReference>
<gene>
    <name evidence="2" type="ORF">D187_006604</name>
</gene>
<dbReference type="Pfam" id="PF12679">
    <property type="entry name" value="ABC2_membrane_2"/>
    <property type="match status" value="1"/>
</dbReference>
<feature type="transmembrane region" description="Helical" evidence="1">
    <location>
        <begin position="233"/>
        <end position="251"/>
    </location>
</feature>
<dbReference type="RefSeq" id="WP_002629214.1">
    <property type="nucleotide sequence ID" value="NZ_ANAH02000006.1"/>
</dbReference>
<dbReference type="PANTHER" id="PTHR43471:SF10">
    <property type="entry name" value="SLL1107 PROTEIN"/>
    <property type="match status" value="1"/>
</dbReference>
<comment type="caution">
    <text evidence="2">The sequence shown here is derived from an EMBL/GenBank/DDBJ whole genome shotgun (WGS) entry which is preliminary data.</text>
</comment>
<dbReference type="GO" id="GO:0140359">
    <property type="term" value="F:ABC-type transporter activity"/>
    <property type="evidence" value="ECO:0007669"/>
    <property type="project" value="InterPro"/>
</dbReference>
<feature type="transmembrane region" description="Helical" evidence="1">
    <location>
        <begin position="167"/>
        <end position="187"/>
    </location>
</feature>
<accession>S9QPG7</accession>
<feature type="transmembrane region" description="Helical" evidence="1">
    <location>
        <begin position="96"/>
        <end position="129"/>
    </location>
</feature>
<dbReference type="Proteomes" id="UP000011682">
    <property type="component" value="Unassembled WGS sequence"/>
</dbReference>
<feature type="transmembrane region" description="Helical" evidence="1">
    <location>
        <begin position="55"/>
        <end position="75"/>
    </location>
</feature>
<evidence type="ECO:0000313" key="2">
    <source>
        <dbReference type="EMBL" id="EPX63194.1"/>
    </source>
</evidence>
<keyword evidence="1" id="KW-0812">Transmembrane</keyword>
<dbReference type="eggNOG" id="COG1277">
    <property type="taxonomic scope" value="Bacteria"/>
</dbReference>